<feature type="domain" description="HTH arsR-type" evidence="4">
    <location>
        <begin position="6"/>
        <end position="108"/>
    </location>
</feature>
<dbReference type="InterPro" id="IPR036390">
    <property type="entry name" value="WH_DNA-bd_sf"/>
</dbReference>
<keyword evidence="1" id="KW-0805">Transcription regulation</keyword>
<dbReference type="OrthoDB" id="9799175at2"/>
<dbReference type="InterPro" id="IPR001845">
    <property type="entry name" value="HTH_ArsR_DNA-bd_dom"/>
</dbReference>
<accession>A0A399ERP5</accession>
<evidence type="ECO:0000256" key="3">
    <source>
        <dbReference type="ARBA" id="ARBA00023163"/>
    </source>
</evidence>
<proteinExistence type="predicted"/>
<dbReference type="SMART" id="SM00418">
    <property type="entry name" value="HTH_ARSR"/>
    <property type="match status" value="1"/>
</dbReference>
<dbReference type="Pfam" id="PF01022">
    <property type="entry name" value="HTH_5"/>
    <property type="match status" value="1"/>
</dbReference>
<dbReference type="InterPro" id="IPR036388">
    <property type="entry name" value="WH-like_DNA-bd_sf"/>
</dbReference>
<comment type="caution">
    <text evidence="5">The sequence shown here is derived from an EMBL/GenBank/DDBJ whole genome shotgun (WGS) entry which is preliminary data.</text>
</comment>
<dbReference type="NCBIfam" id="NF033788">
    <property type="entry name" value="HTH_metalloreg"/>
    <property type="match status" value="1"/>
</dbReference>
<organism evidence="5 6">
    <name type="scientific">Meiothermus luteus</name>
    <dbReference type="NCBI Taxonomy" id="2026184"/>
    <lineage>
        <taxon>Bacteria</taxon>
        <taxon>Thermotogati</taxon>
        <taxon>Deinococcota</taxon>
        <taxon>Deinococci</taxon>
        <taxon>Thermales</taxon>
        <taxon>Thermaceae</taxon>
        <taxon>Meiothermus</taxon>
    </lineage>
</organism>
<reference evidence="5 6" key="1">
    <citation type="submission" date="2018-08" db="EMBL/GenBank/DDBJ databases">
        <title>Meiothermus luteus KCTC 52599 genome sequencing project.</title>
        <authorList>
            <person name="Da Costa M.S."/>
            <person name="Albuquerque L."/>
            <person name="Raposo P."/>
            <person name="Froufe H.J.C."/>
            <person name="Barroso C.S."/>
            <person name="Egas C."/>
        </authorList>
    </citation>
    <scope>NUCLEOTIDE SEQUENCE [LARGE SCALE GENOMIC DNA]</scope>
    <source>
        <strain evidence="5 6">KCTC 52599</strain>
    </source>
</reference>
<evidence type="ECO:0000313" key="6">
    <source>
        <dbReference type="Proteomes" id="UP000265800"/>
    </source>
</evidence>
<dbReference type="GO" id="GO:0003677">
    <property type="term" value="F:DNA binding"/>
    <property type="evidence" value="ECO:0007669"/>
    <property type="project" value="UniProtKB-KW"/>
</dbReference>
<protein>
    <submittedName>
        <fullName evidence="5">Arsenic resistance transcriptional regulator ArsR1</fullName>
    </submittedName>
</protein>
<dbReference type="AlphaFoldDB" id="A0A399ERP5"/>
<gene>
    <name evidence="5" type="primary">arsR1</name>
    <name evidence="5" type="ORF">Mlute_01007</name>
</gene>
<dbReference type="InterPro" id="IPR051081">
    <property type="entry name" value="HTH_MetalResp_TranReg"/>
</dbReference>
<dbReference type="EMBL" id="QWKZ01000023">
    <property type="protein sequence ID" value="RIH87324.1"/>
    <property type="molecule type" value="Genomic_DNA"/>
</dbReference>
<sequence length="115" mass="12482">MGAFSLASEPKAVALLFKALADPVRLRILLHLARNPGASCCGPEPGVCACDLERLTGLAQPTVSHHMARLTSVGLVRAEKRGRWVYYRLEPQGLAQLRAFLSHLETAPVPQEVGR</sequence>
<dbReference type="PANTHER" id="PTHR33154:SF18">
    <property type="entry name" value="ARSENICAL RESISTANCE OPERON REPRESSOR"/>
    <property type="match status" value="1"/>
</dbReference>
<keyword evidence="2" id="KW-0238">DNA-binding</keyword>
<keyword evidence="3" id="KW-0804">Transcription</keyword>
<evidence type="ECO:0000259" key="4">
    <source>
        <dbReference type="PROSITE" id="PS50987"/>
    </source>
</evidence>
<dbReference type="PROSITE" id="PS50987">
    <property type="entry name" value="HTH_ARSR_2"/>
    <property type="match status" value="1"/>
</dbReference>
<dbReference type="RefSeq" id="WP_119359669.1">
    <property type="nucleotide sequence ID" value="NZ_QWKZ01000023.1"/>
</dbReference>
<evidence type="ECO:0000256" key="1">
    <source>
        <dbReference type="ARBA" id="ARBA00023015"/>
    </source>
</evidence>
<dbReference type="CDD" id="cd00090">
    <property type="entry name" value="HTH_ARSR"/>
    <property type="match status" value="1"/>
</dbReference>
<dbReference type="Proteomes" id="UP000265800">
    <property type="component" value="Unassembled WGS sequence"/>
</dbReference>
<keyword evidence="6" id="KW-1185">Reference proteome</keyword>
<dbReference type="GO" id="GO:0003700">
    <property type="term" value="F:DNA-binding transcription factor activity"/>
    <property type="evidence" value="ECO:0007669"/>
    <property type="project" value="InterPro"/>
</dbReference>
<evidence type="ECO:0000313" key="5">
    <source>
        <dbReference type="EMBL" id="RIH87324.1"/>
    </source>
</evidence>
<name>A0A399ERP5_9DEIN</name>
<evidence type="ECO:0000256" key="2">
    <source>
        <dbReference type="ARBA" id="ARBA00023125"/>
    </source>
</evidence>
<dbReference type="SUPFAM" id="SSF46785">
    <property type="entry name" value="Winged helix' DNA-binding domain"/>
    <property type="match status" value="1"/>
</dbReference>
<dbReference type="PANTHER" id="PTHR33154">
    <property type="entry name" value="TRANSCRIPTIONAL REGULATOR, ARSR FAMILY"/>
    <property type="match status" value="1"/>
</dbReference>
<dbReference type="Gene3D" id="1.10.10.10">
    <property type="entry name" value="Winged helix-like DNA-binding domain superfamily/Winged helix DNA-binding domain"/>
    <property type="match status" value="1"/>
</dbReference>
<dbReference type="InterPro" id="IPR011991">
    <property type="entry name" value="ArsR-like_HTH"/>
</dbReference>